<reference evidence="3" key="1">
    <citation type="submission" date="2022-11" db="UniProtKB">
        <authorList>
            <consortium name="WormBaseParasite"/>
        </authorList>
    </citation>
    <scope>IDENTIFICATION</scope>
</reference>
<name>A0A915E9N9_9BILA</name>
<dbReference type="AlphaFoldDB" id="A0A915E9N9"/>
<evidence type="ECO:0000256" key="1">
    <source>
        <dbReference type="SAM" id="MobiDB-lite"/>
    </source>
</evidence>
<feature type="compositionally biased region" description="Basic and acidic residues" evidence="1">
    <location>
        <begin position="66"/>
        <end position="79"/>
    </location>
</feature>
<evidence type="ECO:0000313" key="3">
    <source>
        <dbReference type="WBParaSite" id="jg3547"/>
    </source>
</evidence>
<sequence length="86" mass="9919">MHSTTSADNSKYLNELDEDSLDTAIKKGKIDLKDIQIRGDIMEETNFYMKLKFGYIKSLSVEFEPSDSKQKDMPEKTDSLTKNQCF</sequence>
<feature type="region of interest" description="Disordered" evidence="1">
    <location>
        <begin position="64"/>
        <end position="86"/>
    </location>
</feature>
<organism evidence="2 3">
    <name type="scientific">Ditylenchus dipsaci</name>
    <dbReference type="NCBI Taxonomy" id="166011"/>
    <lineage>
        <taxon>Eukaryota</taxon>
        <taxon>Metazoa</taxon>
        <taxon>Ecdysozoa</taxon>
        <taxon>Nematoda</taxon>
        <taxon>Chromadorea</taxon>
        <taxon>Rhabditida</taxon>
        <taxon>Tylenchina</taxon>
        <taxon>Tylenchomorpha</taxon>
        <taxon>Sphaerularioidea</taxon>
        <taxon>Anguinidae</taxon>
        <taxon>Anguininae</taxon>
        <taxon>Ditylenchus</taxon>
    </lineage>
</organism>
<accession>A0A915E9N9</accession>
<dbReference type="WBParaSite" id="jg3547">
    <property type="protein sequence ID" value="jg3547"/>
    <property type="gene ID" value="jg3547"/>
</dbReference>
<proteinExistence type="predicted"/>
<evidence type="ECO:0000313" key="2">
    <source>
        <dbReference type="Proteomes" id="UP000887574"/>
    </source>
</evidence>
<keyword evidence="2" id="KW-1185">Reference proteome</keyword>
<dbReference type="Proteomes" id="UP000887574">
    <property type="component" value="Unplaced"/>
</dbReference>
<protein>
    <submittedName>
        <fullName evidence="3">Chorein N-terminal domain-containing protein</fullName>
    </submittedName>
</protein>